<evidence type="ECO:0000313" key="1">
    <source>
        <dbReference type="EMBL" id="QUP60229.1"/>
    </source>
</evidence>
<organism evidence="1 2">
    <name type="scientific">Ralstonia nicotianae</name>
    <dbReference type="NCBI Taxonomy" id="3037696"/>
    <lineage>
        <taxon>Bacteria</taxon>
        <taxon>Pseudomonadati</taxon>
        <taxon>Pseudomonadota</taxon>
        <taxon>Betaproteobacteria</taxon>
        <taxon>Burkholderiales</taxon>
        <taxon>Burkholderiaceae</taxon>
        <taxon>Ralstonia</taxon>
        <taxon>Ralstonia solanacearum species complex</taxon>
    </lineage>
</organism>
<sequence length="105" mass="11492">MPSAGNQASLFFLHDIIYLCGPITHQETIEIYKSIFGSQPFEDVKSLRGILHASKLITPIANAGESSYISTATETFISFGGSADSLISAFRRFHLKHNPGRLVHA</sequence>
<protein>
    <submittedName>
        <fullName evidence="1">Uncharacterized protein</fullName>
    </submittedName>
</protein>
<reference evidence="2" key="1">
    <citation type="submission" date="2019-12" db="EMBL/GenBank/DDBJ databases">
        <title>Whole-genome sequence of tobacco pathogen Ralstonia pseudosolanacearum strain RS, originating from Yunnan province of China.</title>
        <authorList>
            <person name="Lu C.-H."/>
        </authorList>
    </citation>
    <scope>NUCLEOTIDE SEQUENCE [LARGE SCALE GENOMIC DNA]</scope>
    <source>
        <strain evidence="2">RS</strain>
    </source>
</reference>
<accession>A0ABX7ZZS9</accession>
<evidence type="ECO:0000313" key="2">
    <source>
        <dbReference type="Proteomes" id="UP000680989"/>
    </source>
</evidence>
<proteinExistence type="predicted"/>
<dbReference type="Proteomes" id="UP000680989">
    <property type="component" value="Chromosome"/>
</dbReference>
<gene>
    <name evidence="1" type="ORF">GO999_15050</name>
</gene>
<dbReference type="EMBL" id="CP046674">
    <property type="protein sequence ID" value="QUP60229.1"/>
    <property type="molecule type" value="Genomic_DNA"/>
</dbReference>
<name>A0ABX7ZZS9_9RALS</name>
<keyword evidence="2" id="KW-1185">Reference proteome</keyword>